<dbReference type="InterPro" id="IPR039261">
    <property type="entry name" value="FNR_nucleotide-bd"/>
</dbReference>
<dbReference type="EC" id="1.18.1.2" evidence="2"/>
<protein>
    <recommendedName>
        <fullName evidence="2">ferredoxin--NADP(+) reductase</fullName>
        <ecNumber evidence="2">1.18.1.2</ecNumber>
    </recommendedName>
</protein>
<dbReference type="InterPro" id="IPR051930">
    <property type="entry name" value="FNR_type-1"/>
</dbReference>
<dbReference type="InterPro" id="IPR001433">
    <property type="entry name" value="OxRdtase_FAD/NAD-bd"/>
</dbReference>
<gene>
    <name evidence="5" type="primary">fpr</name>
    <name evidence="5" type="ORF">KS4_32060</name>
</gene>
<dbReference type="KEGG" id="pcor:KS4_32060"/>
<dbReference type="OrthoDB" id="9784483at2"/>
<keyword evidence="5" id="KW-0560">Oxidoreductase</keyword>
<dbReference type="PANTHER" id="PTHR47878">
    <property type="entry name" value="OXIDOREDUCTASE FAD/NAD(P)-BINDING DOMAIN PROTEIN"/>
    <property type="match status" value="1"/>
</dbReference>
<dbReference type="Gene3D" id="2.40.30.10">
    <property type="entry name" value="Translation factors"/>
    <property type="match status" value="1"/>
</dbReference>
<name>A0A517YY38_9BACT</name>
<dbReference type="AlphaFoldDB" id="A0A517YY38"/>
<dbReference type="Pfam" id="PF00175">
    <property type="entry name" value="NAD_binding_1"/>
    <property type="match status" value="1"/>
</dbReference>
<comment type="similarity">
    <text evidence="1">Belongs to the ferredoxin--NADP reductase type 1 family.</text>
</comment>
<dbReference type="Proteomes" id="UP000317369">
    <property type="component" value="Chromosome"/>
</dbReference>
<dbReference type="PRINTS" id="PR00371">
    <property type="entry name" value="FPNCR"/>
</dbReference>
<organism evidence="5 6">
    <name type="scientific">Poriferisphaera corsica</name>
    <dbReference type="NCBI Taxonomy" id="2528020"/>
    <lineage>
        <taxon>Bacteria</taxon>
        <taxon>Pseudomonadati</taxon>
        <taxon>Planctomycetota</taxon>
        <taxon>Phycisphaerae</taxon>
        <taxon>Phycisphaerales</taxon>
        <taxon>Phycisphaeraceae</taxon>
        <taxon>Poriferisphaera</taxon>
    </lineage>
</organism>
<keyword evidence="6" id="KW-1185">Reference proteome</keyword>
<dbReference type="InterPro" id="IPR001709">
    <property type="entry name" value="Flavoprot_Pyr_Nucl_cyt_Rdtase"/>
</dbReference>
<evidence type="ECO:0000256" key="2">
    <source>
        <dbReference type="ARBA" id="ARBA00013223"/>
    </source>
</evidence>
<dbReference type="SUPFAM" id="SSF52343">
    <property type="entry name" value="Ferredoxin reductase-like, C-terminal NADP-linked domain"/>
    <property type="match status" value="1"/>
</dbReference>
<evidence type="ECO:0000256" key="1">
    <source>
        <dbReference type="ARBA" id="ARBA00008312"/>
    </source>
</evidence>
<dbReference type="InterPro" id="IPR017938">
    <property type="entry name" value="Riboflavin_synthase-like_b-brl"/>
</dbReference>
<dbReference type="Gene3D" id="3.40.50.80">
    <property type="entry name" value="Nucleotide-binding domain of ferredoxin-NADP reductase (FNR) module"/>
    <property type="match status" value="1"/>
</dbReference>
<sequence>MSEATDNKVAAAESQVESPYNAVVTERIDLNPELALFRVTFKDGRVPEFEPGQFATLGLMQSDEEAAADKVKVEEAGRRWRGPKMIKRAYSIASPSIERNFLEFYIVLVEEGQLTPKLWELQSGDEIFMGEKIAGHFTLGDEAEGKNLVMIGTGTGLAPFRSMYETYKDAGKWNKFVLIECCRYSQDLGYLEAMKAADAADEKFQYIPTVTREPEESDWAGNRGRVQTILPADKFKGFTGFDLEAENCMVFICGNPQMIDQVEEDLEGRGFATKNRQNPEGNIVFERYW</sequence>
<dbReference type="GO" id="GO:0004324">
    <property type="term" value="F:ferredoxin-NADP+ reductase activity"/>
    <property type="evidence" value="ECO:0007669"/>
    <property type="project" value="UniProtKB-EC"/>
</dbReference>
<accession>A0A517YY38</accession>
<evidence type="ECO:0000259" key="4">
    <source>
        <dbReference type="PROSITE" id="PS51384"/>
    </source>
</evidence>
<dbReference type="CDD" id="cd06195">
    <property type="entry name" value="FNR1"/>
    <property type="match status" value="1"/>
</dbReference>
<keyword evidence="3" id="KW-0547">Nucleotide-binding</keyword>
<dbReference type="SUPFAM" id="SSF63380">
    <property type="entry name" value="Riboflavin synthase domain-like"/>
    <property type="match status" value="1"/>
</dbReference>
<proteinExistence type="inferred from homology"/>
<evidence type="ECO:0000313" key="5">
    <source>
        <dbReference type="EMBL" id="QDU35126.1"/>
    </source>
</evidence>
<reference evidence="5 6" key="1">
    <citation type="submission" date="2019-02" db="EMBL/GenBank/DDBJ databases">
        <title>Deep-cultivation of Planctomycetes and their phenomic and genomic characterization uncovers novel biology.</title>
        <authorList>
            <person name="Wiegand S."/>
            <person name="Jogler M."/>
            <person name="Boedeker C."/>
            <person name="Pinto D."/>
            <person name="Vollmers J."/>
            <person name="Rivas-Marin E."/>
            <person name="Kohn T."/>
            <person name="Peeters S.H."/>
            <person name="Heuer A."/>
            <person name="Rast P."/>
            <person name="Oberbeckmann S."/>
            <person name="Bunk B."/>
            <person name="Jeske O."/>
            <person name="Meyerdierks A."/>
            <person name="Storesund J.E."/>
            <person name="Kallscheuer N."/>
            <person name="Luecker S."/>
            <person name="Lage O.M."/>
            <person name="Pohl T."/>
            <person name="Merkel B.J."/>
            <person name="Hornburger P."/>
            <person name="Mueller R.-W."/>
            <person name="Bruemmer F."/>
            <person name="Labrenz M."/>
            <person name="Spormann A.M."/>
            <person name="Op den Camp H."/>
            <person name="Overmann J."/>
            <person name="Amann R."/>
            <person name="Jetten M.S.M."/>
            <person name="Mascher T."/>
            <person name="Medema M.H."/>
            <person name="Devos D.P."/>
            <person name="Kaster A.-K."/>
            <person name="Ovreas L."/>
            <person name="Rohde M."/>
            <person name="Galperin M.Y."/>
            <person name="Jogler C."/>
        </authorList>
    </citation>
    <scope>NUCLEOTIDE SEQUENCE [LARGE SCALE GENOMIC DNA]</scope>
    <source>
        <strain evidence="5 6">KS4</strain>
    </source>
</reference>
<dbReference type="InterPro" id="IPR033892">
    <property type="entry name" value="FNR_bac"/>
</dbReference>
<dbReference type="EMBL" id="CP036425">
    <property type="protein sequence ID" value="QDU35126.1"/>
    <property type="molecule type" value="Genomic_DNA"/>
</dbReference>
<evidence type="ECO:0000256" key="3">
    <source>
        <dbReference type="ARBA" id="ARBA00022741"/>
    </source>
</evidence>
<dbReference type="PANTHER" id="PTHR47878:SF2">
    <property type="entry name" value="OXIDOREDUCTASE FAD_NAD(P)-BINDING DOMAIN PROTEIN"/>
    <property type="match status" value="1"/>
</dbReference>
<dbReference type="GO" id="GO:0000166">
    <property type="term" value="F:nucleotide binding"/>
    <property type="evidence" value="ECO:0007669"/>
    <property type="project" value="UniProtKB-KW"/>
</dbReference>
<evidence type="ECO:0000313" key="6">
    <source>
        <dbReference type="Proteomes" id="UP000317369"/>
    </source>
</evidence>
<feature type="domain" description="FAD-binding FR-type" evidence="4">
    <location>
        <begin position="17"/>
        <end position="140"/>
    </location>
</feature>
<dbReference type="PROSITE" id="PS51384">
    <property type="entry name" value="FAD_FR"/>
    <property type="match status" value="1"/>
</dbReference>
<dbReference type="InterPro" id="IPR017927">
    <property type="entry name" value="FAD-bd_FR_type"/>
</dbReference>
<dbReference type="RefSeq" id="WP_145080003.1">
    <property type="nucleotide sequence ID" value="NZ_CP036425.1"/>
</dbReference>